<dbReference type="OrthoDB" id="7376058at2"/>
<organism evidence="9 10">
    <name type="scientific">Adlercreutzia mucosicola</name>
    <dbReference type="NCBI Taxonomy" id="580026"/>
    <lineage>
        <taxon>Bacteria</taxon>
        <taxon>Bacillati</taxon>
        <taxon>Actinomycetota</taxon>
        <taxon>Coriobacteriia</taxon>
        <taxon>Eggerthellales</taxon>
        <taxon>Eggerthellaceae</taxon>
        <taxon>Adlercreutzia</taxon>
    </lineage>
</organism>
<dbReference type="Proteomes" id="UP000463388">
    <property type="component" value="Unassembled WGS sequence"/>
</dbReference>
<keyword evidence="4" id="KW-0732">Signal</keyword>
<evidence type="ECO:0000256" key="4">
    <source>
        <dbReference type="ARBA" id="ARBA00022729"/>
    </source>
</evidence>
<evidence type="ECO:0000256" key="3">
    <source>
        <dbReference type="ARBA" id="ARBA00022723"/>
    </source>
</evidence>
<feature type="domain" description="4Fe-4S Mo/W bis-MGD-type" evidence="8">
    <location>
        <begin position="58"/>
        <end position="114"/>
    </location>
</feature>
<dbReference type="Gene3D" id="3.40.228.10">
    <property type="entry name" value="Dimethylsulfoxide Reductase, domain 2"/>
    <property type="match status" value="1"/>
</dbReference>
<gene>
    <name evidence="9" type="ORF">GKZ27_07030</name>
</gene>
<dbReference type="Gene3D" id="3.40.50.740">
    <property type="match status" value="1"/>
</dbReference>
<keyword evidence="5" id="KW-0560">Oxidoreductase</keyword>
<dbReference type="GO" id="GO:0016491">
    <property type="term" value="F:oxidoreductase activity"/>
    <property type="evidence" value="ECO:0007669"/>
    <property type="project" value="UniProtKB-KW"/>
</dbReference>
<dbReference type="InterPro" id="IPR006963">
    <property type="entry name" value="Mopterin_OxRdtase_4Fe-4S_dom"/>
</dbReference>
<sequence>MSENGLKVSRRGFVAGAGAAAAAAGLGLAGCATQTGGEGGQSLANTSPEKMAYDPNEGEWIPTCCNMCFCNCSIKAHVIDGVVVELTGNPDSPIGNGHICGKGASGIMQLYDPNRVTKPMKRTNPEKGIGIDPGWEEISWDEAFAIMDEKLSAAAAEYPGAIGSASMVASQAGSLVKGMALGALYGAYEPANAIADLCGTGVHQVSYIYTGAGNAMPDYKYCNYILQFGTNAGTATRHGFNMTASLFSQRRAEGLRLVNFDPHMSSSGEAADMWVPIVPSTDAAAALSIAYVLVHELDLIDRDYLAKRTNGPALVSNATGRILRDPSSNKALYMDADNQVKPYDQCENPQLEGSFEANGEVCTTGFSLYKEHLKKYTPEYQEEITTVPAATIRQVAKEFGEAACIGETIEIDGVTLPYRPVCADLFSGLTRHKHAFHACWSVISLNVLVGATNSVGGLIGFDPACNGWTDAEQPYVQWRPSIWEEDGFINDVSLMLAYPHSYYEKVRNGDYAPKDMSMLALQPIGEDAHFYNIAQADPDMYHTQPVKVMFAYGCNPIKWWGNHDEQIEVFKKFDYVIGVDLFMNDSSYFYDLFLPEASYLERIDPMPHFFLNHRVIGGVDIPWAYPVWQKVVEPKDGVMSIFEIMGELADRKGMNEAYIGLLNGVYRVKPEYSIPMDQKFNMEGFADSVTRSVLDDKVDYAWLKENGVYTHPRDVDEMYIWANDAPGKVPLYWDFMFEAKEKIEAAVADLGIYWETDDYQPFPDWKPAVEWEASDPAFDLFPVYYTDAINTDSWALENPYIDEINMTNPYAYAIEMNATVAKEKGLADGDAVRLTSQHDSWVEGIVMTSEKIHPACLAVIAGTWGSASEFQPAIKGKGTAISHLVPGQDPKRLDHICSALDQTVRVKIEKIS</sequence>
<dbReference type="Pfam" id="PF04879">
    <property type="entry name" value="Molybdop_Fe4S4"/>
    <property type="match status" value="1"/>
</dbReference>
<evidence type="ECO:0000256" key="2">
    <source>
        <dbReference type="ARBA" id="ARBA00022505"/>
    </source>
</evidence>
<keyword evidence="10" id="KW-1185">Reference proteome</keyword>
<dbReference type="PROSITE" id="PS51257">
    <property type="entry name" value="PROKAR_LIPOPROTEIN"/>
    <property type="match status" value="1"/>
</dbReference>
<keyword evidence="2" id="KW-0500">Molybdenum</keyword>
<dbReference type="PANTHER" id="PTHR43742:SF9">
    <property type="entry name" value="TETRATHIONATE REDUCTASE SUBUNIT A"/>
    <property type="match status" value="1"/>
</dbReference>
<dbReference type="PROSITE" id="PS51669">
    <property type="entry name" value="4FE4S_MOW_BIS_MGD"/>
    <property type="match status" value="1"/>
</dbReference>
<evidence type="ECO:0000256" key="1">
    <source>
        <dbReference type="ARBA" id="ARBA00022485"/>
    </source>
</evidence>
<evidence type="ECO:0000256" key="7">
    <source>
        <dbReference type="ARBA" id="ARBA00023014"/>
    </source>
</evidence>
<evidence type="ECO:0000256" key="6">
    <source>
        <dbReference type="ARBA" id="ARBA00023004"/>
    </source>
</evidence>
<keyword evidence="3" id="KW-0479">Metal-binding</keyword>
<dbReference type="Gene3D" id="2.40.40.20">
    <property type="match status" value="1"/>
</dbReference>
<accession>A0A6N8JQ17</accession>
<dbReference type="EMBL" id="WSRR01000015">
    <property type="protein sequence ID" value="MVX61204.1"/>
    <property type="molecule type" value="Genomic_DNA"/>
</dbReference>
<dbReference type="SUPFAM" id="SSF53706">
    <property type="entry name" value="Formate dehydrogenase/DMSO reductase, domains 1-3"/>
    <property type="match status" value="1"/>
</dbReference>
<dbReference type="RefSeq" id="WP_160346242.1">
    <property type="nucleotide sequence ID" value="NZ_WSRR01000015.1"/>
</dbReference>
<keyword evidence="1" id="KW-0004">4Fe-4S</keyword>
<dbReference type="InterPro" id="IPR006311">
    <property type="entry name" value="TAT_signal"/>
</dbReference>
<name>A0A6N8JQ17_9ACTN</name>
<dbReference type="Pfam" id="PF00384">
    <property type="entry name" value="Molybdopterin"/>
    <property type="match status" value="1"/>
</dbReference>
<keyword evidence="7" id="KW-0411">Iron-sulfur</keyword>
<dbReference type="Gene3D" id="3.30.200.210">
    <property type="match status" value="1"/>
</dbReference>
<comment type="caution">
    <text evidence="9">The sequence shown here is derived from an EMBL/GenBank/DDBJ whole genome shotgun (WGS) entry which is preliminary data.</text>
</comment>
<dbReference type="InterPro" id="IPR009010">
    <property type="entry name" value="Asp_de-COase-like_dom_sf"/>
</dbReference>
<dbReference type="InterPro" id="IPR006656">
    <property type="entry name" value="Mopterin_OxRdtase"/>
</dbReference>
<dbReference type="GO" id="GO:0046872">
    <property type="term" value="F:metal ion binding"/>
    <property type="evidence" value="ECO:0007669"/>
    <property type="project" value="UniProtKB-KW"/>
</dbReference>
<dbReference type="PROSITE" id="PS51318">
    <property type="entry name" value="TAT"/>
    <property type="match status" value="1"/>
</dbReference>
<dbReference type="AlphaFoldDB" id="A0A6N8JQ17"/>
<keyword evidence="6" id="KW-0408">Iron</keyword>
<dbReference type="GO" id="GO:0051539">
    <property type="term" value="F:4 iron, 4 sulfur cluster binding"/>
    <property type="evidence" value="ECO:0007669"/>
    <property type="project" value="UniProtKB-KW"/>
</dbReference>
<dbReference type="SUPFAM" id="SSF50692">
    <property type="entry name" value="ADC-like"/>
    <property type="match status" value="1"/>
</dbReference>
<dbReference type="InterPro" id="IPR050612">
    <property type="entry name" value="Prok_Mopterin_Oxidored"/>
</dbReference>
<evidence type="ECO:0000259" key="8">
    <source>
        <dbReference type="PROSITE" id="PS51669"/>
    </source>
</evidence>
<evidence type="ECO:0000313" key="9">
    <source>
        <dbReference type="EMBL" id="MVX61204.1"/>
    </source>
</evidence>
<evidence type="ECO:0000256" key="5">
    <source>
        <dbReference type="ARBA" id="ARBA00023002"/>
    </source>
</evidence>
<reference evidence="9 10" key="1">
    <citation type="submission" date="2019-12" db="EMBL/GenBank/DDBJ databases">
        <title>Microbes associate with the intestines of laboratory mice.</title>
        <authorList>
            <person name="Navarre W."/>
            <person name="Wong E."/>
        </authorList>
    </citation>
    <scope>NUCLEOTIDE SEQUENCE [LARGE SCALE GENOMIC DNA]</scope>
    <source>
        <strain evidence="9 10">NM66_B29</strain>
    </source>
</reference>
<proteinExistence type="predicted"/>
<dbReference type="PANTHER" id="PTHR43742">
    <property type="entry name" value="TRIMETHYLAMINE-N-OXIDE REDUCTASE"/>
    <property type="match status" value="1"/>
</dbReference>
<evidence type="ECO:0000313" key="10">
    <source>
        <dbReference type="Proteomes" id="UP000463388"/>
    </source>
</evidence>
<dbReference type="SMART" id="SM00926">
    <property type="entry name" value="Molybdop_Fe4S4"/>
    <property type="match status" value="1"/>
</dbReference>
<protein>
    <submittedName>
        <fullName evidence="9">Molybdopterin-dependent oxidoreductase</fullName>
    </submittedName>
</protein>